<feature type="region of interest" description="Disordered" evidence="1">
    <location>
        <begin position="32"/>
        <end position="57"/>
    </location>
</feature>
<dbReference type="Proteomes" id="UP001316184">
    <property type="component" value="Chromosome"/>
</dbReference>
<reference evidence="2 3" key="1">
    <citation type="submission" date="2022-08" db="EMBL/GenBank/DDBJ databases">
        <title>novel species in genus Aeromicrobium.</title>
        <authorList>
            <person name="Ye L."/>
        </authorList>
    </citation>
    <scope>NUCLEOTIDE SEQUENCE [LARGE SCALE GENOMIC DNA]</scope>
    <source>
        <strain evidence="3">zg-Y1379</strain>
    </source>
</reference>
<feature type="compositionally biased region" description="Low complexity" evidence="1">
    <location>
        <begin position="32"/>
        <end position="43"/>
    </location>
</feature>
<organism evidence="2 3">
    <name type="scientific">Aeromicrobium wangtongii</name>
    <dbReference type="NCBI Taxonomy" id="2969247"/>
    <lineage>
        <taxon>Bacteria</taxon>
        <taxon>Bacillati</taxon>
        <taxon>Actinomycetota</taxon>
        <taxon>Actinomycetes</taxon>
        <taxon>Propionibacteriales</taxon>
        <taxon>Nocardioidaceae</taxon>
        <taxon>Aeromicrobium</taxon>
    </lineage>
</organism>
<evidence type="ECO:0000313" key="3">
    <source>
        <dbReference type="Proteomes" id="UP001316184"/>
    </source>
</evidence>
<dbReference type="RefSeq" id="WP_232399868.1">
    <property type="nucleotide sequence ID" value="NZ_CP102173.1"/>
</dbReference>
<evidence type="ECO:0000313" key="2">
    <source>
        <dbReference type="EMBL" id="UUP12348.1"/>
    </source>
</evidence>
<accession>A0ABY5M5S3</accession>
<evidence type="ECO:0000256" key="1">
    <source>
        <dbReference type="SAM" id="MobiDB-lite"/>
    </source>
</evidence>
<protein>
    <recommendedName>
        <fullName evidence="4">Secreted protein</fullName>
    </recommendedName>
</protein>
<keyword evidence="3" id="KW-1185">Reference proteome</keyword>
<dbReference type="EMBL" id="CP102173">
    <property type="protein sequence ID" value="UUP12348.1"/>
    <property type="molecule type" value="Genomic_DNA"/>
</dbReference>
<sequence length="143" mass="14962">MLVLLGAAGSALAVKQHRDDLAADRAAAAAERQENRAANAAADAQEEANETERASRRDLIEALQEQITKDAKKKVADDLLDGPILYSSCTATGGGSTDDLTALTGTFECIAVNKENDDGTASGYRYAGTAEWDSGSITWKLGG</sequence>
<proteinExistence type="predicted"/>
<evidence type="ECO:0008006" key="4">
    <source>
        <dbReference type="Google" id="ProtNLM"/>
    </source>
</evidence>
<gene>
    <name evidence="2" type="ORF">NQV15_10825</name>
</gene>
<name>A0ABY5M5S3_9ACTN</name>